<proteinExistence type="predicted"/>
<protein>
    <submittedName>
        <fullName evidence="2">Uncharacterized protein</fullName>
    </submittedName>
</protein>
<dbReference type="AlphaFoldDB" id="A0A3S5CKZ7"/>
<evidence type="ECO:0000313" key="3">
    <source>
        <dbReference type="Proteomes" id="UP000784294"/>
    </source>
</evidence>
<feature type="region of interest" description="Disordered" evidence="1">
    <location>
        <begin position="13"/>
        <end position="61"/>
    </location>
</feature>
<name>A0A3S5CKZ7_9PLAT</name>
<reference evidence="2" key="1">
    <citation type="submission" date="2018-11" db="EMBL/GenBank/DDBJ databases">
        <authorList>
            <consortium name="Pathogen Informatics"/>
        </authorList>
    </citation>
    <scope>NUCLEOTIDE SEQUENCE</scope>
</reference>
<organism evidence="2 3">
    <name type="scientific">Protopolystoma xenopodis</name>
    <dbReference type="NCBI Taxonomy" id="117903"/>
    <lineage>
        <taxon>Eukaryota</taxon>
        <taxon>Metazoa</taxon>
        <taxon>Spiralia</taxon>
        <taxon>Lophotrochozoa</taxon>
        <taxon>Platyhelminthes</taxon>
        <taxon>Monogenea</taxon>
        <taxon>Polyopisthocotylea</taxon>
        <taxon>Polystomatidea</taxon>
        <taxon>Polystomatidae</taxon>
        <taxon>Protopolystoma</taxon>
    </lineage>
</organism>
<dbReference type="EMBL" id="CAAALY010106104">
    <property type="protein sequence ID" value="VEL29775.1"/>
    <property type="molecule type" value="Genomic_DNA"/>
</dbReference>
<gene>
    <name evidence="2" type="ORF">PXEA_LOCUS23215</name>
</gene>
<sequence length="128" mass="14252">MLLLLYRLTTSGTERGAQTEPGGACSNGTDPRIHFASQPPELSGSKPRSTQHPSSFAWPPSGFISVGWGVIRKLELPGREDPFENHLSPNRPLKYPKHSNIWYIFCQAREACNKSDFYPLHFNASLPG</sequence>
<dbReference type="Proteomes" id="UP000784294">
    <property type="component" value="Unassembled WGS sequence"/>
</dbReference>
<evidence type="ECO:0000313" key="2">
    <source>
        <dbReference type="EMBL" id="VEL29775.1"/>
    </source>
</evidence>
<accession>A0A3S5CKZ7</accession>
<comment type="caution">
    <text evidence="2">The sequence shown here is derived from an EMBL/GenBank/DDBJ whole genome shotgun (WGS) entry which is preliminary data.</text>
</comment>
<keyword evidence="3" id="KW-1185">Reference proteome</keyword>
<evidence type="ECO:0000256" key="1">
    <source>
        <dbReference type="SAM" id="MobiDB-lite"/>
    </source>
</evidence>